<organism evidence="1 2">
    <name type="scientific">Limihaloglobus sulfuriphilus</name>
    <dbReference type="NCBI Taxonomy" id="1851148"/>
    <lineage>
        <taxon>Bacteria</taxon>
        <taxon>Pseudomonadati</taxon>
        <taxon>Planctomycetota</taxon>
        <taxon>Phycisphaerae</taxon>
        <taxon>Sedimentisphaerales</taxon>
        <taxon>Sedimentisphaeraceae</taxon>
        <taxon>Limihaloglobus</taxon>
    </lineage>
</organism>
<reference evidence="2" key="1">
    <citation type="submission" date="2017-02" db="EMBL/GenBank/DDBJ databases">
        <title>Comparative genomics and description of representatives of a novel lineage of planctomycetes thriving in anoxic sediments.</title>
        <authorList>
            <person name="Spring S."/>
            <person name="Bunk B."/>
            <person name="Sproer C."/>
        </authorList>
    </citation>
    <scope>NUCLEOTIDE SEQUENCE [LARGE SCALE GENOMIC DNA]</scope>
    <source>
        <strain evidence="2">SM-Chi-D1</strain>
    </source>
</reference>
<dbReference type="GO" id="GO:0000272">
    <property type="term" value="P:polysaccharide catabolic process"/>
    <property type="evidence" value="ECO:0007669"/>
    <property type="project" value="InterPro"/>
</dbReference>
<dbReference type="GO" id="GO:0004527">
    <property type="term" value="F:exonuclease activity"/>
    <property type="evidence" value="ECO:0007669"/>
    <property type="project" value="UniProtKB-KW"/>
</dbReference>
<dbReference type="GO" id="GO:0004519">
    <property type="term" value="F:endonuclease activity"/>
    <property type="evidence" value="ECO:0007669"/>
    <property type="project" value="UniProtKB-KW"/>
</dbReference>
<keyword evidence="1" id="KW-0378">Hydrolase</keyword>
<dbReference type="Gene3D" id="3.60.10.10">
    <property type="entry name" value="Endonuclease/exonuclease/phosphatase"/>
    <property type="match status" value="1"/>
</dbReference>
<evidence type="ECO:0000313" key="2">
    <source>
        <dbReference type="Proteomes" id="UP000188181"/>
    </source>
</evidence>
<dbReference type="SUPFAM" id="SSF56219">
    <property type="entry name" value="DNase I-like"/>
    <property type="match status" value="1"/>
</dbReference>
<keyword evidence="1" id="KW-0255">Endonuclease</keyword>
<dbReference type="InterPro" id="IPR018247">
    <property type="entry name" value="EF_Hand_1_Ca_BS"/>
</dbReference>
<keyword evidence="1" id="KW-0269">Exonuclease</keyword>
<dbReference type="STRING" id="1851148.SMSP2_00527"/>
<dbReference type="InterPro" id="IPR036439">
    <property type="entry name" value="Dockerin_dom_sf"/>
</dbReference>
<evidence type="ECO:0000313" key="1">
    <source>
        <dbReference type="EMBL" id="AQQ70184.1"/>
    </source>
</evidence>
<dbReference type="RefSeq" id="WP_146682468.1">
    <property type="nucleotide sequence ID" value="NZ_CP019646.1"/>
</dbReference>
<dbReference type="Proteomes" id="UP000188181">
    <property type="component" value="Chromosome"/>
</dbReference>
<name>A0A1Q2MBY8_9BACT</name>
<dbReference type="Gene3D" id="2.60.120.200">
    <property type="match status" value="1"/>
</dbReference>
<dbReference type="Gene3D" id="1.10.1330.10">
    <property type="entry name" value="Dockerin domain"/>
    <property type="match status" value="1"/>
</dbReference>
<gene>
    <name evidence="1" type="ORF">SMSP2_00527</name>
</gene>
<dbReference type="PROSITE" id="PS00018">
    <property type="entry name" value="EF_HAND_1"/>
    <property type="match status" value="1"/>
</dbReference>
<protein>
    <submittedName>
        <fullName evidence="1">Endonuclease/Exonuclease/phosphatase family protein</fullName>
    </submittedName>
</protein>
<sequence precursor="true">MFVFALAAVFCSSGLASIRIATYNIAQGDIRNGLETVLAGISQSSSAGISKPFDLLVLQEQDPDTDTTIQIKNIIRGLYPDQDYRCGNLTTSDIGIGGSPGAVYNYKTLRLLEERAISTPGIRTPIRYKFSLANYPQSPDTEFYVYVCHLKASQDSAAQRADEAEAIRSDADALGAGKNVIIAGDLNLYSSSESAWAELTAAGNAQMHDAAVGGVGYWHDNSSFRHLHSQAPSTNPGPGLVGAGMDDRFDFQMLSSELMDDAGFSHISGTYRVLGNNGSHQLNESISTGSGGSAQLLNAIMSASDHCPVILEYQLPAVMNVQTQFELPAPFVVSTGYKFPLLISNSADTQVSAGADELDYHITLTHTLLSEPDNQGSDYESMTGTDVGSGQMQGSFDFDEVSGGYSIDGAGVISGMSENFYYVYKPAAEQSEYVYRLNDISGGLDSGTAGMMLRGSLETGSVYGYLYATKSGYLSWRRRTSAGAIAMTTPPQQVSLPVWLKVSVNGGTLAASYSPDGTGWNELVSESIGIQGGYAGLAVSSGSDTETLNAVFSPAGSSGGSAVIETDGQALAAGDVNNHSFFAGNAAAGTWTTSVSITSDSKAVKDGSFDASLSYVAVEHDDVTGDGVFSLDDINTLLDNMESETAAGDYDGDGVITLADLDLLLEIMGIPAGDTDLSGRADSGDFFALADNWLRILSGWQNAELNGDGVINYEDCALMSKGFIW</sequence>
<dbReference type="AlphaFoldDB" id="A0A1Q2MBY8"/>
<dbReference type="EMBL" id="CP019646">
    <property type="protein sequence ID" value="AQQ70184.1"/>
    <property type="molecule type" value="Genomic_DNA"/>
</dbReference>
<dbReference type="KEGG" id="pbas:SMSP2_00527"/>
<keyword evidence="1" id="KW-0540">Nuclease</keyword>
<proteinExistence type="predicted"/>
<accession>A0A1Q2MBY8</accession>
<dbReference type="OrthoDB" id="287716at2"/>
<dbReference type="InterPro" id="IPR036691">
    <property type="entry name" value="Endo/exonu/phosph_ase_sf"/>
</dbReference>
<keyword evidence="2" id="KW-1185">Reference proteome</keyword>